<keyword evidence="6" id="KW-0862">Zinc</keyword>
<proteinExistence type="inferred from homology"/>
<keyword evidence="4 9" id="KW-0732">Signal</keyword>
<evidence type="ECO:0000259" key="10">
    <source>
        <dbReference type="Pfam" id="PF05572"/>
    </source>
</evidence>
<evidence type="ECO:0000256" key="7">
    <source>
        <dbReference type="ARBA" id="ARBA00023049"/>
    </source>
</evidence>
<dbReference type="EMBL" id="KZ302374">
    <property type="protein sequence ID" value="PFH45464.1"/>
    <property type="molecule type" value="Genomic_DNA"/>
</dbReference>
<feature type="signal peptide" evidence="9">
    <location>
        <begin position="1"/>
        <end position="15"/>
    </location>
</feature>
<organism evidence="11 12">
    <name type="scientific">Amanita thiersii Skay4041</name>
    <dbReference type="NCBI Taxonomy" id="703135"/>
    <lineage>
        <taxon>Eukaryota</taxon>
        <taxon>Fungi</taxon>
        <taxon>Dikarya</taxon>
        <taxon>Basidiomycota</taxon>
        <taxon>Agaricomycotina</taxon>
        <taxon>Agaricomycetes</taxon>
        <taxon>Agaricomycetidae</taxon>
        <taxon>Agaricales</taxon>
        <taxon>Pluteineae</taxon>
        <taxon>Amanitaceae</taxon>
        <taxon>Amanita</taxon>
    </lineage>
</organism>
<dbReference type="CDD" id="cd04275">
    <property type="entry name" value="ZnMc_pappalysin_like"/>
    <property type="match status" value="1"/>
</dbReference>
<dbReference type="PANTHER" id="PTHR47466">
    <property type="match status" value="1"/>
</dbReference>
<dbReference type="GO" id="GO:0008237">
    <property type="term" value="F:metallopeptidase activity"/>
    <property type="evidence" value="ECO:0007669"/>
    <property type="project" value="UniProtKB-KW"/>
</dbReference>
<dbReference type="SUPFAM" id="SSF55486">
    <property type="entry name" value="Metalloproteases ('zincins'), catalytic domain"/>
    <property type="match status" value="1"/>
</dbReference>
<dbReference type="GO" id="GO:0046872">
    <property type="term" value="F:metal ion binding"/>
    <property type="evidence" value="ECO:0007669"/>
    <property type="project" value="UniProtKB-KW"/>
</dbReference>
<evidence type="ECO:0000313" key="11">
    <source>
        <dbReference type="EMBL" id="PFH45464.1"/>
    </source>
</evidence>
<keyword evidence="2" id="KW-0645">Protease</keyword>
<keyword evidence="3" id="KW-0479">Metal-binding</keyword>
<dbReference type="OrthoDB" id="536211at2759"/>
<feature type="chain" id="PRO_5011998723" description="Peptidase M43 pregnancy-associated plasma-A domain-containing protein" evidence="9">
    <location>
        <begin position="16"/>
        <end position="280"/>
    </location>
</feature>
<dbReference type="Gene3D" id="3.40.390.10">
    <property type="entry name" value="Collagenase (Catalytic Domain)"/>
    <property type="match status" value="1"/>
</dbReference>
<reference evidence="11 12" key="1">
    <citation type="submission" date="2014-02" db="EMBL/GenBank/DDBJ databases">
        <title>Transposable element dynamics among asymbiotic and ectomycorrhizal Amanita fungi.</title>
        <authorList>
            <consortium name="DOE Joint Genome Institute"/>
            <person name="Hess J."/>
            <person name="Skrede I."/>
            <person name="Wolfe B."/>
            <person name="LaButti K."/>
            <person name="Ohm R.A."/>
            <person name="Grigoriev I.V."/>
            <person name="Pringle A."/>
        </authorList>
    </citation>
    <scope>NUCLEOTIDE SEQUENCE [LARGE SCALE GENOMIC DNA]</scope>
    <source>
        <strain evidence="11 12">SKay4041</strain>
    </source>
</reference>
<evidence type="ECO:0000256" key="4">
    <source>
        <dbReference type="ARBA" id="ARBA00022729"/>
    </source>
</evidence>
<dbReference type="InterPro" id="IPR008754">
    <property type="entry name" value="Peptidase_M43"/>
</dbReference>
<evidence type="ECO:0000256" key="8">
    <source>
        <dbReference type="ARBA" id="ARBA00023157"/>
    </source>
</evidence>
<dbReference type="AlphaFoldDB" id="A0A2A9N8N6"/>
<dbReference type="Pfam" id="PF05572">
    <property type="entry name" value="Peptidase_M43"/>
    <property type="match status" value="1"/>
</dbReference>
<evidence type="ECO:0000256" key="9">
    <source>
        <dbReference type="SAM" id="SignalP"/>
    </source>
</evidence>
<feature type="domain" description="Peptidase M43 pregnancy-associated plasma-A" evidence="10">
    <location>
        <begin position="138"/>
        <end position="270"/>
    </location>
</feature>
<evidence type="ECO:0000256" key="5">
    <source>
        <dbReference type="ARBA" id="ARBA00022801"/>
    </source>
</evidence>
<accession>A0A2A9N8N6</accession>
<evidence type="ECO:0000256" key="2">
    <source>
        <dbReference type="ARBA" id="ARBA00022670"/>
    </source>
</evidence>
<evidence type="ECO:0000256" key="3">
    <source>
        <dbReference type="ARBA" id="ARBA00022723"/>
    </source>
</evidence>
<name>A0A2A9N8N6_9AGAR</name>
<dbReference type="PANTHER" id="PTHR47466:SF1">
    <property type="entry name" value="METALLOPROTEASE MEP1 (AFU_ORTHOLOGUE AFUA_1G07730)-RELATED"/>
    <property type="match status" value="1"/>
</dbReference>
<keyword evidence="7" id="KW-0482">Metalloprotease</keyword>
<dbReference type="Proteomes" id="UP000242287">
    <property type="component" value="Unassembled WGS sequence"/>
</dbReference>
<keyword evidence="12" id="KW-1185">Reference proteome</keyword>
<evidence type="ECO:0000313" key="12">
    <source>
        <dbReference type="Proteomes" id="UP000242287"/>
    </source>
</evidence>
<protein>
    <recommendedName>
        <fullName evidence="10">Peptidase M43 pregnancy-associated plasma-A domain-containing protein</fullName>
    </recommendedName>
</protein>
<dbReference type="InterPro" id="IPR024079">
    <property type="entry name" value="MetalloPept_cat_dom_sf"/>
</dbReference>
<keyword evidence="5" id="KW-0378">Hydrolase</keyword>
<sequence length="280" mass="30216">MKLLTIFLYTAIVLAVSSKTTGLSCGTFINEEDKAAAEAWFKVNKVDLNSTSAAYTPASLNVYFHVIEAQSGGNVDSKIPQQMQVMNTAFANSSVQWLLTGTTHIINSNWYNLLSTMGTHWQQSQMKASLRQGGAADLNVYVVGSITSGTTSLLGYSTYPWNYSLNPRNDGIVITADALPGGFISNSLGMTLVHETGHWGGLYHTFEGGCDGPGDEVLGTPAEARETFGCPTNQDTCSGDGPDPIHNFMDSTDDICKNNFTPGQIERFRVEIATYRGVAL</sequence>
<keyword evidence="8" id="KW-1015">Disulfide bond</keyword>
<dbReference type="GO" id="GO:0006508">
    <property type="term" value="P:proteolysis"/>
    <property type="evidence" value="ECO:0007669"/>
    <property type="project" value="UniProtKB-KW"/>
</dbReference>
<evidence type="ECO:0000256" key="6">
    <source>
        <dbReference type="ARBA" id="ARBA00022833"/>
    </source>
</evidence>
<evidence type="ECO:0000256" key="1">
    <source>
        <dbReference type="ARBA" id="ARBA00008721"/>
    </source>
</evidence>
<comment type="similarity">
    <text evidence="1">Belongs to the peptidase M43B family.</text>
</comment>
<gene>
    <name evidence="11" type="ORF">AMATHDRAFT_51642</name>
</gene>